<comment type="caution">
    <text evidence="2">The sequence shown here is derived from an EMBL/GenBank/DDBJ whole genome shotgun (WGS) entry which is preliminary data.</text>
</comment>
<dbReference type="EMBL" id="JACHOU010000018">
    <property type="protein sequence ID" value="MBB6356986.1"/>
    <property type="molecule type" value="Genomic_DNA"/>
</dbReference>
<evidence type="ECO:0000256" key="1">
    <source>
        <dbReference type="SAM" id="MobiDB-lite"/>
    </source>
</evidence>
<protein>
    <submittedName>
        <fullName evidence="2">Uncharacterized protein</fullName>
    </submittedName>
</protein>
<dbReference type="AlphaFoldDB" id="A0A7X0KNA7"/>
<keyword evidence="3" id="KW-1185">Reference proteome</keyword>
<evidence type="ECO:0000313" key="2">
    <source>
        <dbReference type="EMBL" id="MBB6356986.1"/>
    </source>
</evidence>
<evidence type="ECO:0000313" key="3">
    <source>
        <dbReference type="Proteomes" id="UP000536262"/>
    </source>
</evidence>
<proteinExistence type="predicted"/>
<sequence length="65" mass="6887">MPPARQAPARLISGNRDMMSARTHEPSPVGGPVPSGCVHVINDRVIDLPDGVSPEIQEMVPGDCQ</sequence>
<feature type="region of interest" description="Disordered" evidence="1">
    <location>
        <begin position="1"/>
        <end position="34"/>
    </location>
</feature>
<gene>
    <name evidence="2" type="ORF">GGR00_004804</name>
</gene>
<reference evidence="2 3" key="1">
    <citation type="submission" date="2020-08" db="EMBL/GenBank/DDBJ databases">
        <title>Genomic Encyclopedia of Type Strains, Phase IV (KMG-IV): sequencing the most valuable type-strain genomes for metagenomic binning, comparative biology and taxonomic classification.</title>
        <authorList>
            <person name="Goeker M."/>
        </authorList>
    </citation>
    <scope>NUCLEOTIDE SEQUENCE [LARGE SCALE GENOMIC DNA]</scope>
    <source>
        <strain evidence="2 3">DSM 7051</strain>
    </source>
</reference>
<dbReference type="Proteomes" id="UP000536262">
    <property type="component" value="Unassembled WGS sequence"/>
</dbReference>
<organism evidence="2 3">
    <name type="scientific">Aminobacter aganoensis</name>
    <dbReference type="NCBI Taxonomy" id="83264"/>
    <lineage>
        <taxon>Bacteria</taxon>
        <taxon>Pseudomonadati</taxon>
        <taxon>Pseudomonadota</taxon>
        <taxon>Alphaproteobacteria</taxon>
        <taxon>Hyphomicrobiales</taxon>
        <taxon>Phyllobacteriaceae</taxon>
        <taxon>Aminobacter</taxon>
    </lineage>
</organism>
<accession>A0A7X0KNA7</accession>
<dbReference type="RefSeq" id="WP_184701538.1">
    <property type="nucleotide sequence ID" value="NZ_BAABEG010000001.1"/>
</dbReference>
<name>A0A7X0KNA7_9HYPH</name>